<dbReference type="InterPro" id="IPR039552">
    <property type="entry name" value="IS66_C"/>
</dbReference>
<dbReference type="Pfam" id="PF13007">
    <property type="entry name" value="LZ_Tnp_IS66"/>
    <property type="match status" value="1"/>
</dbReference>
<dbReference type="AlphaFoldDB" id="A0A6N9T938"/>
<evidence type="ECO:0000259" key="5">
    <source>
        <dbReference type="Pfam" id="PF13817"/>
    </source>
</evidence>
<dbReference type="Pfam" id="PF13817">
    <property type="entry name" value="DDE_Tnp_IS66_C"/>
    <property type="match status" value="1"/>
</dbReference>
<organism evidence="6 7">
    <name type="scientific">Jiella pacifica</name>
    <dbReference type="NCBI Taxonomy" id="2696469"/>
    <lineage>
        <taxon>Bacteria</taxon>
        <taxon>Pseudomonadati</taxon>
        <taxon>Pseudomonadota</taxon>
        <taxon>Alphaproteobacteria</taxon>
        <taxon>Hyphomicrobiales</taxon>
        <taxon>Aurantimonadaceae</taxon>
        <taxon>Jiella</taxon>
    </lineage>
</organism>
<dbReference type="InterPro" id="IPR004291">
    <property type="entry name" value="Transposase_IS66_central"/>
</dbReference>
<feature type="coiled-coil region" evidence="1">
    <location>
        <begin position="8"/>
        <end position="103"/>
    </location>
</feature>
<gene>
    <name evidence="6" type="ORF">GTK09_26565</name>
</gene>
<dbReference type="Pfam" id="PF03050">
    <property type="entry name" value="DDE_Tnp_IS66"/>
    <property type="match status" value="1"/>
</dbReference>
<evidence type="ECO:0000259" key="4">
    <source>
        <dbReference type="Pfam" id="PF13007"/>
    </source>
</evidence>
<sequence length="550" mass="61260">MADLPEDIAALKTALAAAERRADLAERDRDEAVADAAHAKAKASGIEALVAHLTLQIEKLRRELYGTRSERTARLLDQLEMQLEDAEAALSEDELAAEEAAAKTTTVASFERRRRGGRKPFPEHLPRERVVVPGPVACKCCGSDRLRKLGEDVTETLEVIPRQWKVIQTVREKFTCRDCEQITQPPAPFHVTPRGFLGPNLLATILFDKFGQHQPLNRQSERYAREGIDLSLSTLADQVGACAHALRPLHDLIERHVLGAERLHGDDTTVPILAKGKTATGRIWTYVRDDRPFGGPAPPAALFFASRDRTAEHAERHLAGWTGILQADAYSGYGRLYAPDRSPGPLMQALCWSHARRKFFELADIAKSVRRKNAAPISPMALETVQRIDILFAIEREVNGLPAAERLAIRRERSLPLLSDLEVWMRTERARLSRHADVAKAMDYMLTKWESFARFTADGRICLSNNAAERALRGIALGRRSWTFAGSDRGADRCAFMLTMIATARLNDVDPQAWLADVLARIADMPQARLAELLPWNWSATAHHEQAVAA</sequence>
<evidence type="ECO:0000259" key="2">
    <source>
        <dbReference type="Pfam" id="PF03050"/>
    </source>
</evidence>
<feature type="domain" description="Transposase IS66 C-terminal" evidence="5">
    <location>
        <begin position="499"/>
        <end position="536"/>
    </location>
</feature>
<feature type="domain" description="Transposase IS66 zinc-finger binding" evidence="3">
    <location>
        <begin position="137"/>
        <end position="180"/>
    </location>
</feature>
<evidence type="ECO:0000259" key="3">
    <source>
        <dbReference type="Pfam" id="PF13005"/>
    </source>
</evidence>
<protein>
    <submittedName>
        <fullName evidence="6">IS66 family transposase</fullName>
    </submittedName>
</protein>
<feature type="domain" description="Transposase TnpC homeodomain" evidence="4">
    <location>
        <begin position="52"/>
        <end position="130"/>
    </location>
</feature>
<dbReference type="NCBIfam" id="NF033517">
    <property type="entry name" value="transpos_IS66"/>
    <property type="match status" value="1"/>
</dbReference>
<evidence type="ECO:0000313" key="7">
    <source>
        <dbReference type="Proteomes" id="UP000469011"/>
    </source>
</evidence>
<evidence type="ECO:0000256" key="1">
    <source>
        <dbReference type="SAM" id="Coils"/>
    </source>
</evidence>
<dbReference type="InterPro" id="IPR024463">
    <property type="entry name" value="Transposase_TnpC_homeodom"/>
</dbReference>
<evidence type="ECO:0000313" key="6">
    <source>
        <dbReference type="EMBL" id="NDW07957.1"/>
    </source>
</evidence>
<comment type="caution">
    <text evidence="6">The sequence shown here is derived from an EMBL/GenBank/DDBJ whole genome shotgun (WGS) entry which is preliminary data.</text>
</comment>
<feature type="domain" description="Transposase IS66 central" evidence="2">
    <location>
        <begin position="195"/>
        <end position="492"/>
    </location>
</feature>
<keyword evidence="7" id="KW-1185">Reference proteome</keyword>
<proteinExistence type="predicted"/>
<dbReference type="EMBL" id="JAAAMG010000047">
    <property type="protein sequence ID" value="NDW07957.1"/>
    <property type="molecule type" value="Genomic_DNA"/>
</dbReference>
<name>A0A6N9T938_9HYPH</name>
<dbReference type="RefSeq" id="WP_163466406.1">
    <property type="nucleotide sequence ID" value="NZ_JAAAMG010000047.1"/>
</dbReference>
<reference evidence="6 7" key="1">
    <citation type="submission" date="2020-01" db="EMBL/GenBank/DDBJ databases">
        <title>Jiella pacifica sp. nov.</title>
        <authorList>
            <person name="Xue Z."/>
            <person name="Zhu S."/>
            <person name="Chen J."/>
            <person name="Yang J."/>
        </authorList>
    </citation>
    <scope>NUCLEOTIDE SEQUENCE [LARGE SCALE GENOMIC DNA]</scope>
    <source>
        <strain evidence="6 7">40Bstr34</strain>
    </source>
</reference>
<dbReference type="PANTHER" id="PTHR33678:SF1">
    <property type="entry name" value="BLL1576 PROTEIN"/>
    <property type="match status" value="1"/>
</dbReference>
<keyword evidence="1" id="KW-0175">Coiled coil</keyword>
<dbReference type="InterPro" id="IPR024474">
    <property type="entry name" value="Znf_dom_IS66"/>
</dbReference>
<accession>A0A6N9T938</accession>
<dbReference type="Pfam" id="PF13005">
    <property type="entry name" value="zf-IS66"/>
    <property type="match status" value="1"/>
</dbReference>
<dbReference type="PANTHER" id="PTHR33678">
    <property type="entry name" value="BLL1576 PROTEIN"/>
    <property type="match status" value="1"/>
</dbReference>
<dbReference type="InterPro" id="IPR052344">
    <property type="entry name" value="Transposase-related"/>
</dbReference>
<dbReference type="Proteomes" id="UP000469011">
    <property type="component" value="Unassembled WGS sequence"/>
</dbReference>